<proteinExistence type="predicted"/>
<reference evidence="2" key="1">
    <citation type="submission" date="2018-05" db="EMBL/GenBank/DDBJ databases">
        <authorList>
            <person name="Lanie J.A."/>
            <person name="Ng W.-L."/>
            <person name="Kazmierczak K.M."/>
            <person name="Andrzejewski T.M."/>
            <person name="Davidsen T.M."/>
            <person name="Wayne K.J."/>
            <person name="Tettelin H."/>
            <person name="Glass J.I."/>
            <person name="Rusch D."/>
            <person name="Podicherti R."/>
            <person name="Tsui H.-C.T."/>
            <person name="Winkler M.E."/>
        </authorList>
    </citation>
    <scope>NUCLEOTIDE SEQUENCE</scope>
</reference>
<accession>A0A382FDS6</accession>
<dbReference type="Gene3D" id="3.20.20.210">
    <property type="match status" value="1"/>
</dbReference>
<dbReference type="InterPro" id="IPR038071">
    <property type="entry name" value="UROD/MetE-like_sf"/>
</dbReference>
<dbReference type="SUPFAM" id="SSF51726">
    <property type="entry name" value="UROD/MetE-like"/>
    <property type="match status" value="1"/>
</dbReference>
<dbReference type="AlphaFoldDB" id="A0A382FDS6"/>
<sequence>MQKSDRRILTTHVGSLPRIPVLRDLLKQREEGVAVDNDILKLETDAAVSRVVKGQLEAGIDVGNNGEQPRVGFSTYVATRMEGFGGESPRPLSLDAEEFPDHASILNEQRR</sequence>
<evidence type="ECO:0008006" key="3">
    <source>
        <dbReference type="Google" id="ProtNLM"/>
    </source>
</evidence>
<evidence type="ECO:0000256" key="1">
    <source>
        <dbReference type="SAM" id="MobiDB-lite"/>
    </source>
</evidence>
<organism evidence="2">
    <name type="scientific">marine metagenome</name>
    <dbReference type="NCBI Taxonomy" id="408172"/>
    <lineage>
        <taxon>unclassified sequences</taxon>
        <taxon>metagenomes</taxon>
        <taxon>ecological metagenomes</taxon>
    </lineage>
</organism>
<protein>
    <recommendedName>
        <fullName evidence="3">Cobalamin-independent methionine synthase MetE C-terminal/archaeal domain-containing protein</fullName>
    </recommendedName>
</protein>
<feature type="region of interest" description="Disordered" evidence="1">
    <location>
        <begin position="84"/>
        <end position="111"/>
    </location>
</feature>
<name>A0A382FDS6_9ZZZZ</name>
<gene>
    <name evidence="2" type="ORF">METZ01_LOCUS214090</name>
</gene>
<feature type="non-terminal residue" evidence="2">
    <location>
        <position position="111"/>
    </location>
</feature>
<evidence type="ECO:0000313" key="2">
    <source>
        <dbReference type="EMBL" id="SVB61236.1"/>
    </source>
</evidence>
<dbReference type="EMBL" id="UINC01049445">
    <property type="protein sequence ID" value="SVB61236.1"/>
    <property type="molecule type" value="Genomic_DNA"/>
</dbReference>